<dbReference type="EMBL" id="QTSX02006428">
    <property type="protein sequence ID" value="KAJ9054713.1"/>
    <property type="molecule type" value="Genomic_DNA"/>
</dbReference>
<reference evidence="1" key="1">
    <citation type="submission" date="2022-04" db="EMBL/GenBank/DDBJ databases">
        <title>Genome of the entomopathogenic fungus Entomophthora muscae.</title>
        <authorList>
            <person name="Elya C."/>
            <person name="Lovett B.R."/>
            <person name="Lee E."/>
            <person name="Macias A.M."/>
            <person name="Hajek A.E."/>
            <person name="De Bivort B.L."/>
            <person name="Kasson M.T."/>
            <person name="De Fine Licht H.H."/>
            <person name="Stajich J.E."/>
        </authorList>
    </citation>
    <scope>NUCLEOTIDE SEQUENCE</scope>
    <source>
        <strain evidence="1">Berkeley</strain>
    </source>
</reference>
<sequence>MKPNTSTVTESTTKNPKESTWGLLSNLANAQEVIQHYLNKKNQKGGSWGKNEMVSGLKILSPYKAWVQEWYLNPDPESPWTANPMD</sequence>
<dbReference type="Proteomes" id="UP001165960">
    <property type="component" value="Unassembled WGS sequence"/>
</dbReference>
<gene>
    <name evidence="1" type="ORF">DSO57_1011254</name>
</gene>
<protein>
    <submittedName>
        <fullName evidence="1">Uncharacterized protein</fullName>
    </submittedName>
</protein>
<comment type="caution">
    <text evidence="1">The sequence shown here is derived from an EMBL/GenBank/DDBJ whole genome shotgun (WGS) entry which is preliminary data.</text>
</comment>
<evidence type="ECO:0000313" key="1">
    <source>
        <dbReference type="EMBL" id="KAJ9054713.1"/>
    </source>
</evidence>
<keyword evidence="2" id="KW-1185">Reference proteome</keyword>
<evidence type="ECO:0000313" key="2">
    <source>
        <dbReference type="Proteomes" id="UP001165960"/>
    </source>
</evidence>
<proteinExistence type="predicted"/>
<organism evidence="1 2">
    <name type="scientific">Entomophthora muscae</name>
    <dbReference type="NCBI Taxonomy" id="34485"/>
    <lineage>
        <taxon>Eukaryota</taxon>
        <taxon>Fungi</taxon>
        <taxon>Fungi incertae sedis</taxon>
        <taxon>Zoopagomycota</taxon>
        <taxon>Entomophthoromycotina</taxon>
        <taxon>Entomophthoromycetes</taxon>
        <taxon>Entomophthorales</taxon>
        <taxon>Entomophthoraceae</taxon>
        <taxon>Entomophthora</taxon>
    </lineage>
</organism>
<name>A0ACC2RXH9_9FUNG</name>
<accession>A0ACC2RXH9</accession>